<gene>
    <name evidence="2" type="ORF">PVK06_008001</name>
</gene>
<dbReference type="InterPro" id="IPR010918">
    <property type="entry name" value="PurM-like_C_dom"/>
</dbReference>
<reference evidence="2 3" key="1">
    <citation type="submission" date="2023-03" db="EMBL/GenBank/DDBJ databases">
        <title>WGS of Gossypium arboreum.</title>
        <authorList>
            <person name="Yu D."/>
        </authorList>
    </citation>
    <scope>NUCLEOTIDE SEQUENCE [LARGE SCALE GENOMIC DNA]</scope>
    <source>
        <tissue evidence="2">Leaf</tissue>
    </source>
</reference>
<dbReference type="PANTHER" id="PTHR10099">
    <property type="entry name" value="PHOSPHORIBOSYLFORMYLGLYCINAMIDINE SYNTHASE"/>
    <property type="match status" value="1"/>
</dbReference>
<evidence type="ECO:0000313" key="3">
    <source>
        <dbReference type="Proteomes" id="UP001358586"/>
    </source>
</evidence>
<dbReference type="EMBL" id="JARKNE010000003">
    <property type="protein sequence ID" value="KAK5839227.1"/>
    <property type="molecule type" value="Genomic_DNA"/>
</dbReference>
<dbReference type="Pfam" id="PF13507">
    <property type="entry name" value="GATase_5"/>
    <property type="match status" value="2"/>
</dbReference>
<keyword evidence="3" id="KW-1185">Reference proteome</keyword>
<proteinExistence type="predicted"/>
<dbReference type="SUPFAM" id="SSF56042">
    <property type="entry name" value="PurM C-terminal domain-like"/>
    <property type="match status" value="1"/>
</dbReference>
<dbReference type="Gene3D" id="3.90.650.10">
    <property type="entry name" value="PurM-like C-terminal domain"/>
    <property type="match status" value="1"/>
</dbReference>
<accession>A0ABR0QK19</accession>
<evidence type="ECO:0000259" key="1">
    <source>
        <dbReference type="Pfam" id="PF02769"/>
    </source>
</evidence>
<dbReference type="Proteomes" id="UP001358586">
    <property type="component" value="Chromosome 3"/>
</dbReference>
<dbReference type="SMART" id="SM01211">
    <property type="entry name" value="GATase_5"/>
    <property type="match status" value="1"/>
</dbReference>
<dbReference type="PANTHER" id="PTHR10099:SF1">
    <property type="entry name" value="PHOSPHORIBOSYLFORMYLGLYCINAMIDINE SYNTHASE"/>
    <property type="match status" value="1"/>
</dbReference>
<evidence type="ECO:0000313" key="2">
    <source>
        <dbReference type="EMBL" id="KAK5839227.1"/>
    </source>
</evidence>
<dbReference type="InterPro" id="IPR029062">
    <property type="entry name" value="Class_I_gatase-like"/>
</dbReference>
<dbReference type="SUPFAM" id="SSF52317">
    <property type="entry name" value="Class I glutamine amidotransferase-like"/>
    <property type="match status" value="1"/>
</dbReference>
<organism evidence="2 3">
    <name type="scientific">Gossypium arboreum</name>
    <name type="common">Tree cotton</name>
    <name type="synonym">Gossypium nanking</name>
    <dbReference type="NCBI Taxonomy" id="29729"/>
    <lineage>
        <taxon>Eukaryota</taxon>
        <taxon>Viridiplantae</taxon>
        <taxon>Streptophyta</taxon>
        <taxon>Embryophyta</taxon>
        <taxon>Tracheophyta</taxon>
        <taxon>Spermatophyta</taxon>
        <taxon>Magnoliopsida</taxon>
        <taxon>eudicotyledons</taxon>
        <taxon>Gunneridae</taxon>
        <taxon>Pentapetalae</taxon>
        <taxon>rosids</taxon>
        <taxon>malvids</taxon>
        <taxon>Malvales</taxon>
        <taxon>Malvaceae</taxon>
        <taxon>Malvoideae</taxon>
        <taxon>Gossypium</taxon>
    </lineage>
</organism>
<sequence length="403" mass="44236">MVTPDLKLGEDGILLYIDLAKGKWRLGGSALAQDLFGDGLISAGHDISDGGLLVCALEMAFAGNCGIALDLAPLGDNVFQSLFAKELGLILEVSKNNVHSVMEKLSSLDVSAKIIGQVTTLLVIELKVDGITHLNEKTSLLRYMWEDTSFQHEKLQKLASCVELEKKGLKFRHEPSWPLSFTLSVTDEKFFTTALKLKVAIIREEGSNRDREMSAVFYATGFEPWDVAMLDLLNGVISLNEFRGIAFVGGFSYADVLDSTEGWVPRPQVGGVFGAAGDPSQPRFVHNESGRFECRFTSVTIKNSHTMMFKGMEGITLGVWAAHGEGKAYFPNAGVLDCVLNSDLAPLRYCDDDGNPTVAYPFNLNGSPLGVAAICSPDGRHLTMMPHPERCFLMWQFPWYPKE</sequence>
<dbReference type="Gene3D" id="3.40.50.880">
    <property type="match status" value="2"/>
</dbReference>
<feature type="domain" description="PurM-like C-terminal" evidence="1">
    <location>
        <begin position="32"/>
        <end position="119"/>
    </location>
</feature>
<dbReference type="InterPro" id="IPR036676">
    <property type="entry name" value="PurM-like_C_sf"/>
</dbReference>
<name>A0ABR0QK19_GOSAR</name>
<protein>
    <recommendedName>
        <fullName evidence="1">PurM-like C-terminal domain-containing protein</fullName>
    </recommendedName>
</protein>
<dbReference type="Pfam" id="PF02769">
    <property type="entry name" value="AIRS_C"/>
    <property type="match status" value="1"/>
</dbReference>
<comment type="caution">
    <text evidence="2">The sequence shown here is derived from an EMBL/GenBank/DDBJ whole genome shotgun (WGS) entry which is preliminary data.</text>
</comment>